<dbReference type="CDD" id="cd02440">
    <property type="entry name" value="AdoMet_MTases"/>
    <property type="match status" value="1"/>
</dbReference>
<dbReference type="PANTHER" id="PTHR43464:SF83">
    <property type="entry name" value="MALONYL-[ACYL-CARRIER PROTEIN] O-METHYLTRANSFERASE"/>
    <property type="match status" value="1"/>
</dbReference>
<dbReference type="GO" id="GO:0008757">
    <property type="term" value="F:S-adenosylmethionine-dependent methyltransferase activity"/>
    <property type="evidence" value="ECO:0007669"/>
    <property type="project" value="InterPro"/>
</dbReference>
<accession>A0A1S6J3W4</accession>
<dbReference type="AlphaFoldDB" id="A0A1S6J3W4"/>
<dbReference type="Gene3D" id="3.40.50.150">
    <property type="entry name" value="Vaccinia Virus protein VP39"/>
    <property type="match status" value="1"/>
</dbReference>
<dbReference type="Proteomes" id="UP000189443">
    <property type="component" value="Chromosome"/>
</dbReference>
<protein>
    <recommendedName>
        <fullName evidence="1">Methyltransferase type 11 domain-containing protein</fullName>
    </recommendedName>
</protein>
<dbReference type="InterPro" id="IPR029063">
    <property type="entry name" value="SAM-dependent_MTases_sf"/>
</dbReference>
<dbReference type="EMBL" id="CP019724">
    <property type="protein sequence ID" value="AQS66428.1"/>
    <property type="molecule type" value="Genomic_DNA"/>
</dbReference>
<evidence type="ECO:0000259" key="1">
    <source>
        <dbReference type="Pfam" id="PF08241"/>
    </source>
</evidence>
<dbReference type="InterPro" id="IPR013216">
    <property type="entry name" value="Methyltransf_11"/>
</dbReference>
<sequence>MTRFVWSRDWRKFFGDEPYPFDLAQVEKRDGAQGPMRLVTAVLGPRTPQRVLDLGCGYGRHMAALAAAGHHVYGTDRSGRAVARAGARHPRGVAVVADNGELPFRDAVFDAAVSLYTSVGYAGAGPRTVFAQAGRVVRPGGHLIVDVADGRRRPISVGCELVPGGMGFWLRYGTRRQVRQRNLALSRQAIGLYGFEYRRYTPSSLAADIEHDDVWTVVTMQSGFDAQPVTGHSRRIVVVACRK</sequence>
<dbReference type="Pfam" id="PF08241">
    <property type="entry name" value="Methyltransf_11"/>
    <property type="match status" value="1"/>
</dbReference>
<keyword evidence="3" id="KW-1185">Reference proteome</keyword>
<gene>
    <name evidence="2" type="ORF">B1H29_05345</name>
</gene>
<proteinExistence type="predicted"/>
<feature type="domain" description="Methyltransferase type 11" evidence="1">
    <location>
        <begin position="52"/>
        <end position="145"/>
    </location>
</feature>
<dbReference type="RefSeq" id="WP_055419117.1">
    <property type="nucleotide sequence ID" value="NZ_CP019724.1"/>
</dbReference>
<dbReference type="OrthoDB" id="9808140at2"/>
<dbReference type="SUPFAM" id="SSF53335">
    <property type="entry name" value="S-adenosyl-L-methionine-dependent methyltransferases"/>
    <property type="match status" value="1"/>
</dbReference>
<dbReference type="KEGG" id="spac:B1H29_05345"/>
<reference evidence="2 3" key="1">
    <citation type="submission" date="2017-02" db="EMBL/GenBank/DDBJ databases">
        <title>Streptomyces pactum ACT12 Genome sequencing and assembly.</title>
        <authorList>
            <person name="Xue Q."/>
            <person name="Yan X."/>
            <person name="Jia L."/>
            <person name="Yan H."/>
        </authorList>
    </citation>
    <scope>NUCLEOTIDE SEQUENCE [LARGE SCALE GENOMIC DNA]</scope>
    <source>
        <strain evidence="2 3">ACT12</strain>
    </source>
</reference>
<organism evidence="2 3">
    <name type="scientific">Streptomyces pactum</name>
    <dbReference type="NCBI Taxonomy" id="68249"/>
    <lineage>
        <taxon>Bacteria</taxon>
        <taxon>Bacillati</taxon>
        <taxon>Actinomycetota</taxon>
        <taxon>Actinomycetes</taxon>
        <taxon>Kitasatosporales</taxon>
        <taxon>Streptomycetaceae</taxon>
        <taxon>Streptomyces</taxon>
    </lineage>
</organism>
<evidence type="ECO:0000313" key="3">
    <source>
        <dbReference type="Proteomes" id="UP000189443"/>
    </source>
</evidence>
<evidence type="ECO:0000313" key="2">
    <source>
        <dbReference type="EMBL" id="AQS66428.1"/>
    </source>
</evidence>
<dbReference type="PANTHER" id="PTHR43464">
    <property type="entry name" value="METHYLTRANSFERASE"/>
    <property type="match status" value="1"/>
</dbReference>
<name>A0A1S6J3W4_9ACTN</name>